<evidence type="ECO:0000313" key="15">
    <source>
        <dbReference type="Proteomes" id="UP000034076"/>
    </source>
</evidence>
<evidence type="ECO:0000256" key="3">
    <source>
        <dbReference type="ARBA" id="ARBA00022490"/>
    </source>
</evidence>
<dbReference type="SUPFAM" id="SSF51735">
    <property type="entry name" value="NAD(P)-binding Rossmann-fold domains"/>
    <property type="match status" value="1"/>
</dbReference>
<dbReference type="Gene3D" id="1.10.3730.10">
    <property type="entry name" value="ProC C-terminal domain-like"/>
    <property type="match status" value="1"/>
</dbReference>
<dbReference type="SUPFAM" id="SSF48179">
    <property type="entry name" value="6-phosphogluconate dehydrogenase C-terminal domain-like"/>
    <property type="match status" value="1"/>
</dbReference>
<dbReference type="PATRIC" id="fig|270498.16.peg.1264"/>
<dbReference type="FunFam" id="1.10.3730.10:FF:000001">
    <property type="entry name" value="Pyrroline-5-carboxylate reductase"/>
    <property type="match status" value="1"/>
</dbReference>
<evidence type="ECO:0000259" key="12">
    <source>
        <dbReference type="Pfam" id="PF03807"/>
    </source>
</evidence>
<dbReference type="GO" id="GO:0005737">
    <property type="term" value="C:cytoplasm"/>
    <property type="evidence" value="ECO:0007669"/>
    <property type="project" value="UniProtKB-SubCell"/>
</dbReference>
<evidence type="ECO:0000256" key="4">
    <source>
        <dbReference type="ARBA" id="ARBA00022605"/>
    </source>
</evidence>
<dbReference type="AlphaFoldDB" id="A0A0M2NHJ0"/>
<keyword evidence="7 9" id="KW-0560">Oxidoreductase</keyword>
<dbReference type="InterPro" id="IPR028939">
    <property type="entry name" value="P5C_Rdtase_cat_N"/>
</dbReference>
<dbReference type="InterPro" id="IPR008927">
    <property type="entry name" value="6-PGluconate_DH-like_C_sf"/>
</dbReference>
<dbReference type="InterPro" id="IPR029036">
    <property type="entry name" value="P5CR_dimer"/>
</dbReference>
<dbReference type="Pfam" id="PF03807">
    <property type="entry name" value="F420_oxidored"/>
    <property type="match status" value="1"/>
</dbReference>
<protein>
    <recommendedName>
        <fullName evidence="9 10">Pyrroline-5-carboxylate reductase</fullName>
        <shortName evidence="9">P5C reductase</shortName>
        <shortName evidence="9">P5CR</shortName>
        <ecNumber evidence="9 10">1.5.1.2</ecNumber>
    </recommendedName>
    <alternativeName>
        <fullName evidence="9">PCA reductase</fullName>
    </alternativeName>
</protein>
<evidence type="ECO:0000256" key="9">
    <source>
        <dbReference type="HAMAP-Rule" id="MF_01925"/>
    </source>
</evidence>
<evidence type="ECO:0000256" key="5">
    <source>
        <dbReference type="ARBA" id="ARBA00022650"/>
    </source>
</evidence>
<dbReference type="PANTHER" id="PTHR11645:SF0">
    <property type="entry name" value="PYRROLINE-5-CARBOXYLATE REDUCTASE 3"/>
    <property type="match status" value="1"/>
</dbReference>
<dbReference type="Gene3D" id="3.40.50.720">
    <property type="entry name" value="NAD(P)-binding Rossmann-like Domain"/>
    <property type="match status" value="1"/>
</dbReference>
<comment type="catalytic activity">
    <reaction evidence="9">
        <text>L-proline + NADP(+) = (S)-1-pyrroline-5-carboxylate + NADPH + 2 H(+)</text>
        <dbReference type="Rhea" id="RHEA:14109"/>
        <dbReference type="ChEBI" id="CHEBI:15378"/>
        <dbReference type="ChEBI" id="CHEBI:17388"/>
        <dbReference type="ChEBI" id="CHEBI:57783"/>
        <dbReference type="ChEBI" id="CHEBI:58349"/>
        <dbReference type="ChEBI" id="CHEBI:60039"/>
        <dbReference type="EC" id="1.5.1.2"/>
    </reaction>
</comment>
<name>A0A0M2NHJ0_9FIRM</name>
<evidence type="ECO:0000259" key="13">
    <source>
        <dbReference type="Pfam" id="PF14748"/>
    </source>
</evidence>
<feature type="binding site" evidence="11">
    <location>
        <begin position="9"/>
        <end position="14"/>
    </location>
    <ligand>
        <name>NADP(+)</name>
        <dbReference type="ChEBI" id="CHEBI:58349"/>
    </ligand>
</feature>
<evidence type="ECO:0000256" key="8">
    <source>
        <dbReference type="ARBA" id="ARBA00058118"/>
    </source>
</evidence>
<feature type="domain" description="Pyrroline-5-carboxylate reductase dimerisation" evidence="13">
    <location>
        <begin position="159"/>
        <end position="262"/>
    </location>
</feature>
<dbReference type="PIRSF" id="PIRSF000193">
    <property type="entry name" value="Pyrrol-5-carb_rd"/>
    <property type="match status" value="1"/>
</dbReference>
<feature type="domain" description="Pyrroline-5-carboxylate reductase catalytic N-terminal" evidence="12">
    <location>
        <begin position="6"/>
        <end position="95"/>
    </location>
</feature>
<gene>
    <name evidence="9" type="primary">proC</name>
    <name evidence="14" type="ORF">CHK_2518</name>
</gene>
<dbReference type="InterPro" id="IPR000304">
    <property type="entry name" value="Pyrroline-COOH_reductase"/>
</dbReference>
<comment type="caution">
    <text evidence="14">The sequence shown here is derived from an EMBL/GenBank/DDBJ whole genome shotgun (WGS) entry which is preliminary data.</text>
</comment>
<dbReference type="UniPathway" id="UPA00098">
    <property type="reaction ID" value="UER00361"/>
</dbReference>
<dbReference type="GO" id="GO:0055129">
    <property type="term" value="P:L-proline biosynthetic process"/>
    <property type="evidence" value="ECO:0007669"/>
    <property type="project" value="UniProtKB-UniRule"/>
</dbReference>
<dbReference type="OrthoDB" id="9805754at2"/>
<comment type="similarity">
    <text evidence="2 9">Belongs to the pyrroline-5-carboxylate reductase family.</text>
</comment>
<evidence type="ECO:0000256" key="6">
    <source>
        <dbReference type="ARBA" id="ARBA00022857"/>
    </source>
</evidence>
<evidence type="ECO:0000256" key="11">
    <source>
        <dbReference type="PIRSR" id="PIRSR000193-1"/>
    </source>
</evidence>
<keyword evidence="3 9" id="KW-0963">Cytoplasm</keyword>
<sequence>MNTIKTGFIGCGNMASAIINGILNNKILDGGDIFVFDTDVQKAKSVANGITVCPSVGELAQNADIIFLCVKPNIIPAVLPQIKEQDKAFVSIAAGVKTEKIEELLTVPARIMRIMPNTPLMVGKGASCLQTPSTLTQDEEAFVEQIFSSLGIVEHVPAELMDAVTGVSGSGPAYVYMFIDALAKAGVKNGLPEDVSLRLAVQTFEGACEMLKKTGDTPSQLIHNVCSPGGTTIEAMKVFDMNETRGVVEWAVDACVAKSKELSK</sequence>
<keyword evidence="4 9" id="KW-0028">Amino-acid biosynthesis</keyword>
<evidence type="ECO:0000256" key="7">
    <source>
        <dbReference type="ARBA" id="ARBA00023002"/>
    </source>
</evidence>
<dbReference type="NCBIfam" id="TIGR00112">
    <property type="entry name" value="proC"/>
    <property type="match status" value="1"/>
</dbReference>
<dbReference type="EMBL" id="LAYJ01000115">
    <property type="protein sequence ID" value="KKI49902.1"/>
    <property type="molecule type" value="Genomic_DNA"/>
</dbReference>
<evidence type="ECO:0000313" key="14">
    <source>
        <dbReference type="EMBL" id="KKI49902.1"/>
    </source>
</evidence>
<reference evidence="14 15" key="1">
    <citation type="submission" date="2015-04" db="EMBL/GenBank/DDBJ databases">
        <title>Draft genome sequence of bacteremic isolate Catabacter hongkongensis type strain HKU16T.</title>
        <authorList>
            <person name="Lau S.K."/>
            <person name="Teng J.L."/>
            <person name="Huang Y."/>
            <person name="Curreem S.O."/>
            <person name="Tsui S.K."/>
            <person name="Woo P.C."/>
        </authorList>
    </citation>
    <scope>NUCLEOTIDE SEQUENCE [LARGE SCALE GENOMIC DNA]</scope>
    <source>
        <strain evidence="14 15">HKU16</strain>
    </source>
</reference>
<evidence type="ECO:0000256" key="1">
    <source>
        <dbReference type="ARBA" id="ARBA00004496"/>
    </source>
</evidence>
<dbReference type="HAMAP" id="MF_01925">
    <property type="entry name" value="P5C_reductase"/>
    <property type="match status" value="1"/>
</dbReference>
<dbReference type="RefSeq" id="WP_082103540.1">
    <property type="nucleotide sequence ID" value="NZ_LAYJ01000115.1"/>
</dbReference>
<dbReference type="Proteomes" id="UP000034076">
    <property type="component" value="Unassembled WGS sequence"/>
</dbReference>
<comment type="pathway">
    <text evidence="9">Amino-acid biosynthesis; L-proline biosynthesis; L-proline from L-glutamate 5-semialdehyde: step 1/1.</text>
</comment>
<dbReference type="STRING" id="270498.CHK_2518"/>
<proteinExistence type="inferred from homology"/>
<organism evidence="14 15">
    <name type="scientific">Christensenella hongkongensis</name>
    <dbReference type="NCBI Taxonomy" id="270498"/>
    <lineage>
        <taxon>Bacteria</taxon>
        <taxon>Bacillati</taxon>
        <taxon>Bacillota</taxon>
        <taxon>Clostridia</taxon>
        <taxon>Christensenellales</taxon>
        <taxon>Christensenellaceae</taxon>
        <taxon>Christensenella</taxon>
    </lineage>
</organism>
<keyword evidence="15" id="KW-1185">Reference proteome</keyword>
<keyword evidence="6 9" id="KW-0521">NADP</keyword>
<dbReference type="PANTHER" id="PTHR11645">
    <property type="entry name" value="PYRROLINE-5-CARBOXYLATE REDUCTASE"/>
    <property type="match status" value="1"/>
</dbReference>
<comment type="function">
    <text evidence="8 9">Catalyzes the reduction of 1-pyrroline-5-carboxylate (PCA) to L-proline.</text>
</comment>
<dbReference type="GO" id="GO:0004735">
    <property type="term" value="F:pyrroline-5-carboxylate reductase activity"/>
    <property type="evidence" value="ECO:0007669"/>
    <property type="project" value="UniProtKB-UniRule"/>
</dbReference>
<dbReference type="EC" id="1.5.1.2" evidence="9 10"/>
<accession>A0A0M2NHJ0</accession>
<keyword evidence="5 9" id="KW-0641">Proline biosynthesis</keyword>
<dbReference type="InterPro" id="IPR036291">
    <property type="entry name" value="NAD(P)-bd_dom_sf"/>
</dbReference>
<comment type="subcellular location">
    <subcellularLocation>
        <location evidence="1 9">Cytoplasm</location>
    </subcellularLocation>
</comment>
<evidence type="ECO:0000256" key="2">
    <source>
        <dbReference type="ARBA" id="ARBA00005525"/>
    </source>
</evidence>
<dbReference type="Pfam" id="PF14748">
    <property type="entry name" value="P5CR_dimer"/>
    <property type="match status" value="1"/>
</dbReference>
<evidence type="ECO:0000256" key="10">
    <source>
        <dbReference type="NCBIfam" id="TIGR00112"/>
    </source>
</evidence>
<comment type="catalytic activity">
    <reaction evidence="9">
        <text>L-proline + NAD(+) = (S)-1-pyrroline-5-carboxylate + NADH + 2 H(+)</text>
        <dbReference type="Rhea" id="RHEA:14105"/>
        <dbReference type="ChEBI" id="CHEBI:15378"/>
        <dbReference type="ChEBI" id="CHEBI:17388"/>
        <dbReference type="ChEBI" id="CHEBI:57540"/>
        <dbReference type="ChEBI" id="CHEBI:57945"/>
        <dbReference type="ChEBI" id="CHEBI:60039"/>
        <dbReference type="EC" id="1.5.1.2"/>
    </reaction>
</comment>
<dbReference type="FunFam" id="3.40.50.720:FF:000190">
    <property type="entry name" value="Pyrroline-5-carboxylate reductase"/>
    <property type="match status" value="1"/>
</dbReference>